<name>D7G1J4_ECTSI</name>
<evidence type="ECO:0000256" key="8">
    <source>
        <dbReference type="RuleBase" id="RU079119"/>
    </source>
</evidence>
<dbReference type="Pfam" id="PF01529">
    <property type="entry name" value="DHHC"/>
    <property type="match status" value="1"/>
</dbReference>
<dbReference type="PANTHER" id="PTHR22883:SF23">
    <property type="entry name" value="PALMITOYLTRANSFERASE ZDHHC6"/>
    <property type="match status" value="1"/>
</dbReference>
<evidence type="ECO:0000259" key="9">
    <source>
        <dbReference type="Pfam" id="PF01529"/>
    </source>
</evidence>
<proteinExistence type="inferred from homology"/>
<evidence type="ECO:0000256" key="7">
    <source>
        <dbReference type="ARBA" id="ARBA00038298"/>
    </source>
</evidence>
<keyword evidence="2 8" id="KW-0808">Transferase</keyword>
<protein>
    <recommendedName>
        <fullName evidence="8">Palmitoyltransferase</fullName>
        <ecNumber evidence="8">2.3.1.225</ecNumber>
    </recommendedName>
</protein>
<dbReference type="OrthoDB" id="9909019at2759"/>
<keyword evidence="3 8" id="KW-0812">Transmembrane</keyword>
<dbReference type="InterPro" id="IPR039859">
    <property type="entry name" value="PFA4/ZDH16/20/ERF2-like"/>
</dbReference>
<evidence type="ECO:0000313" key="10">
    <source>
        <dbReference type="EMBL" id="CBJ26802.1"/>
    </source>
</evidence>
<dbReference type="InterPro" id="IPR001594">
    <property type="entry name" value="Palmitoyltrfase_DHHC"/>
</dbReference>
<dbReference type="GO" id="GO:0019706">
    <property type="term" value="F:protein-cysteine S-palmitoyltransferase activity"/>
    <property type="evidence" value="ECO:0007669"/>
    <property type="project" value="UniProtKB-EC"/>
</dbReference>
<dbReference type="GO" id="GO:0006612">
    <property type="term" value="P:protein targeting to membrane"/>
    <property type="evidence" value="ECO:0007669"/>
    <property type="project" value="TreeGrafter"/>
</dbReference>
<accession>D7G1J4</accession>
<dbReference type="GO" id="GO:0016020">
    <property type="term" value="C:membrane"/>
    <property type="evidence" value="ECO:0007669"/>
    <property type="project" value="UniProtKB-SubCell"/>
</dbReference>
<comment type="subcellular location">
    <subcellularLocation>
        <location evidence="1">Membrane</location>
        <topology evidence="1">Multi-pass membrane protein</topology>
    </subcellularLocation>
</comment>
<sequence>MRRTGAEYWVASFIVCITGSALLLAFSMTACSDPGIVYRPAERRIPPPAAVGGESGGGGGEAAVEDAALPPMAMEEGGVLCGRCDVKRPAGAIHCNECNVCVTKFDHHCPWTGKCIGEKNIRFFYLFLGCLSLHVFVVGALALMPSVKQAL</sequence>
<dbReference type="EMBL" id="FN649743">
    <property type="protein sequence ID" value="CBJ26802.1"/>
    <property type="molecule type" value="Genomic_DNA"/>
</dbReference>
<dbReference type="PROSITE" id="PS50216">
    <property type="entry name" value="DHHC"/>
    <property type="match status" value="1"/>
</dbReference>
<reference evidence="10 11" key="1">
    <citation type="journal article" date="2010" name="Nature">
        <title>The Ectocarpus genome and the independent evolution of multicellularity in brown algae.</title>
        <authorList>
            <person name="Cock J.M."/>
            <person name="Sterck L."/>
            <person name="Rouze P."/>
            <person name="Scornet D."/>
            <person name="Allen A.E."/>
            <person name="Amoutzias G."/>
            <person name="Anthouard V."/>
            <person name="Artiguenave F."/>
            <person name="Aury J.M."/>
            <person name="Badger J.H."/>
            <person name="Beszteri B."/>
            <person name="Billiau K."/>
            <person name="Bonnet E."/>
            <person name="Bothwell J.H."/>
            <person name="Bowler C."/>
            <person name="Boyen C."/>
            <person name="Brownlee C."/>
            <person name="Carrano C.J."/>
            <person name="Charrier B."/>
            <person name="Cho G.Y."/>
            <person name="Coelho S.M."/>
            <person name="Collen J."/>
            <person name="Corre E."/>
            <person name="Da Silva C."/>
            <person name="Delage L."/>
            <person name="Delaroque N."/>
            <person name="Dittami S.M."/>
            <person name="Doulbeau S."/>
            <person name="Elias M."/>
            <person name="Farnham G."/>
            <person name="Gachon C.M."/>
            <person name="Gschloessl B."/>
            <person name="Heesch S."/>
            <person name="Jabbari K."/>
            <person name="Jubin C."/>
            <person name="Kawai H."/>
            <person name="Kimura K."/>
            <person name="Kloareg B."/>
            <person name="Kupper F.C."/>
            <person name="Lang D."/>
            <person name="Le Bail A."/>
            <person name="Leblanc C."/>
            <person name="Lerouge P."/>
            <person name="Lohr M."/>
            <person name="Lopez P.J."/>
            <person name="Martens C."/>
            <person name="Maumus F."/>
            <person name="Michel G."/>
            <person name="Miranda-Saavedra D."/>
            <person name="Morales J."/>
            <person name="Moreau H."/>
            <person name="Motomura T."/>
            <person name="Nagasato C."/>
            <person name="Napoli C.A."/>
            <person name="Nelson D.R."/>
            <person name="Nyvall-Collen P."/>
            <person name="Peters A.F."/>
            <person name="Pommier C."/>
            <person name="Potin P."/>
            <person name="Poulain J."/>
            <person name="Quesneville H."/>
            <person name="Read B."/>
            <person name="Rensing S.A."/>
            <person name="Ritter A."/>
            <person name="Rousvoal S."/>
            <person name="Samanta M."/>
            <person name="Samson G."/>
            <person name="Schroeder D.C."/>
            <person name="Segurens B."/>
            <person name="Strittmatter M."/>
            <person name="Tonon T."/>
            <person name="Tregear J.W."/>
            <person name="Valentin K."/>
            <person name="von Dassow P."/>
            <person name="Yamagishi T."/>
            <person name="Van de Peer Y."/>
            <person name="Wincker P."/>
        </authorList>
    </citation>
    <scope>NUCLEOTIDE SEQUENCE [LARGE SCALE GENOMIC DNA]</scope>
    <source>
        <strain evidence="11">Ec32 / CCAP1310/4</strain>
    </source>
</reference>
<evidence type="ECO:0000256" key="2">
    <source>
        <dbReference type="ARBA" id="ARBA00022679"/>
    </source>
</evidence>
<keyword evidence="4 8" id="KW-1133">Transmembrane helix</keyword>
<comment type="catalytic activity">
    <reaction evidence="8">
        <text>L-cysteinyl-[protein] + hexadecanoyl-CoA = S-hexadecanoyl-L-cysteinyl-[protein] + CoA</text>
        <dbReference type="Rhea" id="RHEA:36683"/>
        <dbReference type="Rhea" id="RHEA-COMP:10131"/>
        <dbReference type="Rhea" id="RHEA-COMP:11032"/>
        <dbReference type="ChEBI" id="CHEBI:29950"/>
        <dbReference type="ChEBI" id="CHEBI:57287"/>
        <dbReference type="ChEBI" id="CHEBI:57379"/>
        <dbReference type="ChEBI" id="CHEBI:74151"/>
        <dbReference type="EC" id="2.3.1.225"/>
    </reaction>
</comment>
<dbReference type="AlphaFoldDB" id="D7G1J4"/>
<dbReference type="InParanoid" id="D7G1J4"/>
<comment type="domain">
    <text evidence="8">The DHHC domain is required for palmitoyltransferase activity.</text>
</comment>
<dbReference type="EC" id="2.3.1.225" evidence="8"/>
<dbReference type="PANTHER" id="PTHR22883">
    <property type="entry name" value="ZINC FINGER DHHC DOMAIN CONTAINING PROTEIN"/>
    <property type="match status" value="1"/>
</dbReference>
<keyword evidence="11" id="KW-1185">Reference proteome</keyword>
<dbReference type="OMA" id="AEYWVAS"/>
<comment type="similarity">
    <text evidence="7">Belongs to the DHHC palmitoyltransferase family. PFA5 subfamily.</text>
</comment>
<dbReference type="GO" id="GO:0005794">
    <property type="term" value="C:Golgi apparatus"/>
    <property type="evidence" value="ECO:0007669"/>
    <property type="project" value="TreeGrafter"/>
</dbReference>
<dbReference type="GO" id="GO:0005783">
    <property type="term" value="C:endoplasmic reticulum"/>
    <property type="evidence" value="ECO:0007669"/>
    <property type="project" value="TreeGrafter"/>
</dbReference>
<evidence type="ECO:0000256" key="3">
    <source>
        <dbReference type="ARBA" id="ARBA00022692"/>
    </source>
</evidence>
<organism evidence="10 11">
    <name type="scientific">Ectocarpus siliculosus</name>
    <name type="common">Brown alga</name>
    <name type="synonym">Conferva siliculosa</name>
    <dbReference type="NCBI Taxonomy" id="2880"/>
    <lineage>
        <taxon>Eukaryota</taxon>
        <taxon>Sar</taxon>
        <taxon>Stramenopiles</taxon>
        <taxon>Ochrophyta</taxon>
        <taxon>PX clade</taxon>
        <taxon>Phaeophyceae</taxon>
        <taxon>Ectocarpales</taxon>
        <taxon>Ectocarpaceae</taxon>
        <taxon>Ectocarpus</taxon>
    </lineage>
</organism>
<evidence type="ECO:0000313" key="11">
    <source>
        <dbReference type="Proteomes" id="UP000002630"/>
    </source>
</evidence>
<dbReference type="EMBL" id="FN648652">
    <property type="protein sequence ID" value="CBJ26802.1"/>
    <property type="molecule type" value="Genomic_DNA"/>
</dbReference>
<keyword evidence="6 8" id="KW-0012">Acyltransferase</keyword>
<dbReference type="PROSITE" id="PS51257">
    <property type="entry name" value="PROKAR_LIPOPROTEIN"/>
    <property type="match status" value="1"/>
</dbReference>
<dbReference type="STRING" id="2880.D7G1J4"/>
<evidence type="ECO:0000256" key="5">
    <source>
        <dbReference type="ARBA" id="ARBA00023136"/>
    </source>
</evidence>
<feature type="domain" description="Palmitoyltransferase DHHC" evidence="9">
    <location>
        <begin position="79"/>
        <end position="144"/>
    </location>
</feature>
<feature type="transmembrane region" description="Helical" evidence="8">
    <location>
        <begin position="6"/>
        <end position="26"/>
    </location>
</feature>
<dbReference type="Proteomes" id="UP000002630">
    <property type="component" value="Linkage Group LG18"/>
</dbReference>
<dbReference type="eggNOG" id="KOG1311">
    <property type="taxonomic scope" value="Eukaryota"/>
</dbReference>
<keyword evidence="5 8" id="KW-0472">Membrane</keyword>
<gene>
    <name evidence="10" type="ORF">Esi_0045_0087</name>
</gene>
<feature type="transmembrane region" description="Helical" evidence="8">
    <location>
        <begin position="123"/>
        <end position="144"/>
    </location>
</feature>
<evidence type="ECO:0000256" key="1">
    <source>
        <dbReference type="ARBA" id="ARBA00004141"/>
    </source>
</evidence>
<evidence type="ECO:0000256" key="6">
    <source>
        <dbReference type="ARBA" id="ARBA00023315"/>
    </source>
</evidence>
<evidence type="ECO:0000256" key="4">
    <source>
        <dbReference type="ARBA" id="ARBA00022989"/>
    </source>
</evidence>